<keyword evidence="4" id="KW-0106">Calcium</keyword>
<keyword evidence="9" id="KW-1185">Reference proteome</keyword>
<dbReference type="InterPro" id="IPR024607">
    <property type="entry name" value="Sulfatase_CS"/>
</dbReference>
<feature type="compositionally biased region" description="Basic residues" evidence="5">
    <location>
        <begin position="456"/>
        <end position="465"/>
    </location>
</feature>
<dbReference type="KEGG" id="chk:D4L85_03395"/>
<dbReference type="PANTHER" id="PTHR42693">
    <property type="entry name" value="ARYLSULFATASE FAMILY MEMBER"/>
    <property type="match status" value="1"/>
</dbReference>
<protein>
    <submittedName>
        <fullName evidence="8">N-acetylgalactosamine-6-sulfatase</fullName>
    </submittedName>
</protein>
<dbReference type="InterPro" id="IPR000917">
    <property type="entry name" value="Sulfatase_N"/>
</dbReference>
<name>A0A385SDF5_9BACT</name>
<dbReference type="PANTHER" id="PTHR42693:SF53">
    <property type="entry name" value="ENDO-4-O-SULFATASE"/>
    <property type="match status" value="1"/>
</dbReference>
<dbReference type="SUPFAM" id="SSF53649">
    <property type="entry name" value="Alkaline phosphatase-like"/>
    <property type="match status" value="1"/>
</dbReference>
<evidence type="ECO:0000256" key="3">
    <source>
        <dbReference type="ARBA" id="ARBA00022801"/>
    </source>
</evidence>
<comment type="similarity">
    <text evidence="1">Belongs to the sulfatase family.</text>
</comment>
<dbReference type="RefSeq" id="WP_119752997.1">
    <property type="nucleotide sequence ID" value="NZ_CP032382.1"/>
</dbReference>
<evidence type="ECO:0000313" key="8">
    <source>
        <dbReference type="EMBL" id="AYB29683.1"/>
    </source>
</evidence>
<dbReference type="EMBL" id="CP032382">
    <property type="protein sequence ID" value="AYB29683.1"/>
    <property type="molecule type" value="Genomic_DNA"/>
</dbReference>
<keyword evidence="3" id="KW-0378">Hydrolase</keyword>
<dbReference type="OrthoDB" id="9764377at2"/>
<dbReference type="PROSITE" id="PS00523">
    <property type="entry name" value="SULFATASE_1"/>
    <property type="match status" value="1"/>
</dbReference>
<evidence type="ECO:0000313" key="9">
    <source>
        <dbReference type="Proteomes" id="UP000266183"/>
    </source>
</evidence>
<dbReference type="InterPro" id="IPR017850">
    <property type="entry name" value="Alkaline_phosphatase_core_sf"/>
</dbReference>
<dbReference type="Gene3D" id="3.30.1120.10">
    <property type="match status" value="1"/>
</dbReference>
<organism evidence="8 9">
    <name type="scientific">Chryseolinea soli</name>
    <dbReference type="NCBI Taxonomy" id="2321403"/>
    <lineage>
        <taxon>Bacteria</taxon>
        <taxon>Pseudomonadati</taxon>
        <taxon>Bacteroidota</taxon>
        <taxon>Cytophagia</taxon>
        <taxon>Cytophagales</taxon>
        <taxon>Fulvivirgaceae</taxon>
        <taxon>Chryseolinea</taxon>
    </lineage>
</organism>
<dbReference type="PROSITE" id="PS00149">
    <property type="entry name" value="SULFATASE_2"/>
    <property type="match status" value="1"/>
</dbReference>
<feature type="signal peptide" evidence="6">
    <location>
        <begin position="1"/>
        <end position="21"/>
    </location>
</feature>
<dbReference type="Gene3D" id="3.40.720.10">
    <property type="entry name" value="Alkaline Phosphatase, subunit A"/>
    <property type="match status" value="1"/>
</dbReference>
<dbReference type="Proteomes" id="UP000266183">
    <property type="component" value="Chromosome"/>
</dbReference>
<gene>
    <name evidence="8" type="ORF">D4L85_03395</name>
</gene>
<accession>A0A385SDF5</accession>
<feature type="domain" description="Sulfatase N-terminal" evidence="7">
    <location>
        <begin position="36"/>
        <end position="332"/>
    </location>
</feature>
<dbReference type="InterPro" id="IPR050738">
    <property type="entry name" value="Sulfatase"/>
</dbReference>
<evidence type="ECO:0000256" key="1">
    <source>
        <dbReference type="ARBA" id="ARBA00008779"/>
    </source>
</evidence>
<evidence type="ECO:0000256" key="4">
    <source>
        <dbReference type="ARBA" id="ARBA00022837"/>
    </source>
</evidence>
<evidence type="ECO:0000256" key="6">
    <source>
        <dbReference type="SAM" id="SignalP"/>
    </source>
</evidence>
<sequence length="465" mass="51237">MKSRSRKIVIGALLLASLAHAISTGAQPKSASKKTNFVFILCDDMGYNDVGPYGATDIRTPNIDKLASGGLKFTSFYTPSPVCSPTRAGLLTGRYPKRLGIDHVFFPESFTGLSPDEVTIAEALKTQGYATGAIGKWHLGHHREYLPLQQGFDEYFGIPYSNDMQGVVYLRGNTVENFSVDQHYTTKTYTEESVKFINKHKDGPFFLYLAHSMPHVPLYASPAFEGKSKRGLYGDVIEEIDWSVGEVVKALNTAGLAENTLVVFTSDNGPWLIFDIEGGSAKPLRNGKGTTFEGGQRVPAIFYWPGTIKPGTENNDLALMFDIFPTFVKLSGAADYKFKNPIDGEDISAVLTGKAKRKGDEFIYYYNGKIEAFRKGDWKIIFPATAPPNQPVTADNAHDTLLFNLRTDVGEQQNVLKEKHDVVPGLLKALEAATNKLGKTPPPLVQRMPSDDSHIAKRKQRQGSK</sequence>
<reference evidence="9" key="1">
    <citation type="submission" date="2018-09" db="EMBL/GenBank/DDBJ databases">
        <title>Chryseolinea sp. KIS68-18 isolated from soil.</title>
        <authorList>
            <person name="Weon H.-Y."/>
            <person name="Kwon S.-W."/>
            <person name="Lee S.A."/>
        </authorList>
    </citation>
    <scope>NUCLEOTIDE SEQUENCE [LARGE SCALE GENOMIC DNA]</scope>
    <source>
        <strain evidence="9">KIS68-18</strain>
    </source>
</reference>
<proteinExistence type="inferred from homology"/>
<dbReference type="CDD" id="cd16026">
    <property type="entry name" value="GALNS_like"/>
    <property type="match status" value="1"/>
</dbReference>
<dbReference type="AlphaFoldDB" id="A0A385SDF5"/>
<evidence type="ECO:0000259" key="7">
    <source>
        <dbReference type="Pfam" id="PF00884"/>
    </source>
</evidence>
<dbReference type="Pfam" id="PF00884">
    <property type="entry name" value="Sulfatase"/>
    <property type="match status" value="1"/>
</dbReference>
<evidence type="ECO:0000256" key="5">
    <source>
        <dbReference type="SAM" id="MobiDB-lite"/>
    </source>
</evidence>
<evidence type="ECO:0000256" key="2">
    <source>
        <dbReference type="ARBA" id="ARBA00022723"/>
    </source>
</evidence>
<keyword evidence="2" id="KW-0479">Metal-binding</keyword>
<feature type="chain" id="PRO_5017267250" evidence="6">
    <location>
        <begin position="22"/>
        <end position="465"/>
    </location>
</feature>
<dbReference type="Pfam" id="PF14707">
    <property type="entry name" value="Sulfatase_C"/>
    <property type="match status" value="1"/>
</dbReference>
<dbReference type="GO" id="GO:0004065">
    <property type="term" value="F:arylsulfatase activity"/>
    <property type="evidence" value="ECO:0007669"/>
    <property type="project" value="TreeGrafter"/>
</dbReference>
<feature type="region of interest" description="Disordered" evidence="5">
    <location>
        <begin position="437"/>
        <end position="465"/>
    </location>
</feature>
<keyword evidence="6" id="KW-0732">Signal</keyword>
<dbReference type="GO" id="GO:0046872">
    <property type="term" value="F:metal ion binding"/>
    <property type="evidence" value="ECO:0007669"/>
    <property type="project" value="UniProtKB-KW"/>
</dbReference>